<evidence type="ECO:0000313" key="2">
    <source>
        <dbReference type="EMBL" id="XAM17621.1"/>
    </source>
</evidence>
<keyword evidence="1" id="KW-0732">Signal</keyword>
<reference evidence="2 3" key="1">
    <citation type="submission" date="2024-02" db="EMBL/GenBank/DDBJ databases">
        <title>Genome and pathogenicity analysis of Helicobacter mastomyrinus isolated from mice.</title>
        <authorList>
            <person name="Zhu L."/>
        </authorList>
    </citation>
    <scope>NUCLEOTIDE SEQUENCE [LARGE SCALE GENOMIC DNA]</scope>
    <source>
        <strain evidence="2 3">Hm-17</strain>
    </source>
</reference>
<organism evidence="2 3">
    <name type="scientific">Helicobacter mastomyrinus</name>
    <dbReference type="NCBI Taxonomy" id="287948"/>
    <lineage>
        <taxon>Bacteria</taxon>
        <taxon>Pseudomonadati</taxon>
        <taxon>Campylobacterota</taxon>
        <taxon>Epsilonproteobacteria</taxon>
        <taxon>Campylobacterales</taxon>
        <taxon>Helicobacteraceae</taxon>
        <taxon>Helicobacter</taxon>
    </lineage>
</organism>
<dbReference type="InterPro" id="IPR011250">
    <property type="entry name" value="OMP/PagP_B-barrel"/>
</dbReference>
<keyword evidence="3" id="KW-1185">Reference proteome</keyword>
<dbReference type="EMBL" id="CP145316">
    <property type="protein sequence ID" value="XAM17621.1"/>
    <property type="molecule type" value="Genomic_DNA"/>
</dbReference>
<dbReference type="RefSeq" id="WP_300446169.1">
    <property type="nucleotide sequence ID" value="NZ_CP145316.1"/>
</dbReference>
<name>A0ABZ3F382_9HELI</name>
<evidence type="ECO:0008006" key="4">
    <source>
        <dbReference type="Google" id="ProtNLM"/>
    </source>
</evidence>
<evidence type="ECO:0000313" key="3">
    <source>
        <dbReference type="Proteomes" id="UP001434737"/>
    </source>
</evidence>
<dbReference type="SUPFAM" id="SSF56925">
    <property type="entry name" value="OMPA-like"/>
    <property type="match status" value="1"/>
</dbReference>
<feature type="chain" id="PRO_5045192062" description="Outer membrane beta-barrel protein" evidence="1">
    <location>
        <begin position="22"/>
        <end position="240"/>
    </location>
</feature>
<gene>
    <name evidence="2" type="ORF">V3I05_07990</name>
</gene>
<sequence>MKDWLKIGLLLLCCLHTAALANEEDEKSESGNEKSQWTDYQKAKEIIKKHQESINKKSTDEKTGFLVGVSLGGGLPYSNSTTGSSDSISSFAATAGLMGGYQKFLSPQSGFRAYLNVNSGNGFASSKGANAELATQTFILVGLNIDAMVGMSIGEDKTSSLGLIGGLGYAVLMYKDNFSGQDGIKTGPLINAGVFLSVGKHRFEVLAKILPIDYTNVQTDAGANTSFTNVLGTLGYSYVF</sequence>
<evidence type="ECO:0000256" key="1">
    <source>
        <dbReference type="SAM" id="SignalP"/>
    </source>
</evidence>
<dbReference type="Proteomes" id="UP001434737">
    <property type="component" value="Chromosome"/>
</dbReference>
<proteinExistence type="predicted"/>
<feature type="signal peptide" evidence="1">
    <location>
        <begin position="1"/>
        <end position="21"/>
    </location>
</feature>
<protein>
    <recommendedName>
        <fullName evidence="4">Outer membrane beta-barrel protein</fullName>
    </recommendedName>
</protein>
<accession>A0ABZ3F382</accession>